<evidence type="ECO:0000256" key="4">
    <source>
        <dbReference type="ARBA" id="ARBA00022729"/>
    </source>
</evidence>
<dbReference type="Proteomes" id="UP000015102">
    <property type="component" value="Unassembled WGS sequence"/>
</dbReference>
<dbReference type="OMA" id="FERKMIC"/>
<dbReference type="PANTHER" id="PTHR21016">
    <property type="entry name" value="BETA-AMYLOID BINDING PROTEIN-RELATED"/>
    <property type="match status" value="1"/>
</dbReference>
<dbReference type="STRING" id="36166.T1GXD3"/>
<sequence>MYPNVVRVNRKTAFLIVGMFFAMGVQQSQTSKNLKDDKPVRVESLKIINPNNGTTTTTTFTPPDYSNCPSDLECSDLIFPCMTCTYNYSCIYGKEVNATCEANLGVNCTGERKFQRLMNCKYCYQTDPWQHVCVQKGNCDSVNHHATYRTNCTAKLEVLCLGNRVFSKNLKCNWTQGYRWSTALIISLTLGGFGVDRFYLGHWQEGIGKLFSFGGLGVWTLIDVILISLHYLGPADGSLYI</sequence>
<evidence type="ECO:0000256" key="8">
    <source>
        <dbReference type="SAM" id="Phobius"/>
    </source>
</evidence>
<comment type="subcellular location">
    <subcellularLocation>
        <location evidence="1">Membrane</location>
        <topology evidence="1">Multi-pass membrane protein</topology>
    </subcellularLocation>
</comment>
<feature type="domain" description="TM2" evidence="10">
    <location>
        <begin position="177"/>
        <end position="225"/>
    </location>
</feature>
<evidence type="ECO:0000256" key="3">
    <source>
        <dbReference type="ARBA" id="ARBA00022692"/>
    </source>
</evidence>
<name>T1GXD3_MEGSC</name>
<keyword evidence="5 8" id="KW-1133">Transmembrane helix</keyword>
<evidence type="ECO:0000256" key="7">
    <source>
        <dbReference type="ARBA" id="ARBA00023180"/>
    </source>
</evidence>
<dbReference type="GO" id="GO:0016020">
    <property type="term" value="C:membrane"/>
    <property type="evidence" value="ECO:0007669"/>
    <property type="project" value="UniProtKB-SubCell"/>
</dbReference>
<organism evidence="11 12">
    <name type="scientific">Megaselia scalaris</name>
    <name type="common">Humpbacked fly</name>
    <name type="synonym">Phora scalaris</name>
    <dbReference type="NCBI Taxonomy" id="36166"/>
    <lineage>
        <taxon>Eukaryota</taxon>
        <taxon>Metazoa</taxon>
        <taxon>Ecdysozoa</taxon>
        <taxon>Arthropoda</taxon>
        <taxon>Hexapoda</taxon>
        <taxon>Insecta</taxon>
        <taxon>Pterygota</taxon>
        <taxon>Neoptera</taxon>
        <taxon>Endopterygota</taxon>
        <taxon>Diptera</taxon>
        <taxon>Brachycera</taxon>
        <taxon>Muscomorpha</taxon>
        <taxon>Platypezoidea</taxon>
        <taxon>Phoridae</taxon>
        <taxon>Megaseliini</taxon>
        <taxon>Megaselia</taxon>
    </lineage>
</organism>
<comment type="similarity">
    <text evidence="2">Belongs to the TM2 family.</text>
</comment>
<evidence type="ECO:0000256" key="1">
    <source>
        <dbReference type="ARBA" id="ARBA00004141"/>
    </source>
</evidence>
<reference evidence="11" key="2">
    <citation type="submission" date="2015-06" db="UniProtKB">
        <authorList>
            <consortium name="EnsemblMetazoa"/>
        </authorList>
    </citation>
    <scope>IDENTIFICATION</scope>
</reference>
<feature type="transmembrane region" description="Helical" evidence="8">
    <location>
        <begin position="210"/>
        <end position="232"/>
    </location>
</feature>
<proteinExistence type="inferred from homology"/>
<keyword evidence="4 9" id="KW-0732">Signal</keyword>
<accession>T1GXD3</accession>
<evidence type="ECO:0000256" key="9">
    <source>
        <dbReference type="SAM" id="SignalP"/>
    </source>
</evidence>
<evidence type="ECO:0000313" key="12">
    <source>
        <dbReference type="Proteomes" id="UP000015102"/>
    </source>
</evidence>
<evidence type="ECO:0000256" key="5">
    <source>
        <dbReference type="ARBA" id="ARBA00022989"/>
    </source>
</evidence>
<evidence type="ECO:0000256" key="6">
    <source>
        <dbReference type="ARBA" id="ARBA00023136"/>
    </source>
</evidence>
<dbReference type="EMBL" id="CAQQ02374560">
    <property type="status" value="NOT_ANNOTATED_CDS"/>
    <property type="molecule type" value="Genomic_DNA"/>
</dbReference>
<evidence type="ECO:0000259" key="10">
    <source>
        <dbReference type="Pfam" id="PF05154"/>
    </source>
</evidence>
<evidence type="ECO:0000313" key="11">
    <source>
        <dbReference type="EnsemblMetazoa" id="MESCA008480-PA"/>
    </source>
</evidence>
<dbReference type="AlphaFoldDB" id="T1GXD3"/>
<evidence type="ECO:0000256" key="2">
    <source>
        <dbReference type="ARBA" id="ARBA00008284"/>
    </source>
</evidence>
<keyword evidence="6 8" id="KW-0472">Membrane</keyword>
<dbReference type="PANTHER" id="PTHR21016:SF7">
    <property type="entry name" value="TM2 DOMAIN-CONTAINING PROTEIN 3"/>
    <property type="match status" value="1"/>
</dbReference>
<feature type="signal peptide" evidence="9">
    <location>
        <begin position="1"/>
        <end position="27"/>
    </location>
</feature>
<keyword evidence="7" id="KW-0325">Glycoprotein</keyword>
<reference evidence="12" key="1">
    <citation type="submission" date="2013-02" db="EMBL/GenBank/DDBJ databases">
        <authorList>
            <person name="Hughes D."/>
        </authorList>
    </citation>
    <scope>NUCLEOTIDE SEQUENCE</scope>
    <source>
        <strain>Durham</strain>
        <strain evidence="12">NC isolate 2 -- Noor lab</strain>
    </source>
</reference>
<dbReference type="Pfam" id="PF05154">
    <property type="entry name" value="TM2"/>
    <property type="match status" value="1"/>
</dbReference>
<keyword evidence="3 8" id="KW-0812">Transmembrane</keyword>
<feature type="chain" id="PRO_5004577730" description="TM2 domain-containing protein" evidence="9">
    <location>
        <begin position="28"/>
        <end position="241"/>
    </location>
</feature>
<dbReference type="InterPro" id="IPR050932">
    <property type="entry name" value="TM2D1-3-like"/>
</dbReference>
<dbReference type="InterPro" id="IPR007829">
    <property type="entry name" value="TM2"/>
</dbReference>
<feature type="transmembrane region" description="Helical" evidence="8">
    <location>
        <begin position="178"/>
        <end position="198"/>
    </location>
</feature>
<keyword evidence="12" id="KW-1185">Reference proteome</keyword>
<dbReference type="EnsemblMetazoa" id="MESCA008480-RA">
    <property type="protein sequence ID" value="MESCA008480-PA"/>
    <property type="gene ID" value="MESCA008480"/>
</dbReference>
<protein>
    <recommendedName>
        <fullName evidence="10">TM2 domain-containing protein</fullName>
    </recommendedName>
</protein>
<dbReference type="HOGENOM" id="CLU_084872_1_0_1"/>